<dbReference type="WBParaSite" id="DME_0000148601-mRNA-1">
    <property type="protein sequence ID" value="DME_0000148601-mRNA-1"/>
    <property type="gene ID" value="DME_0000148601"/>
</dbReference>
<reference evidence="9" key="1">
    <citation type="submission" date="2017-02" db="UniProtKB">
        <authorList>
            <consortium name="WormBaseParasite"/>
        </authorList>
    </citation>
    <scope>IDENTIFICATION</scope>
</reference>
<comment type="similarity">
    <text evidence="1 4">Belongs to the yippee family.</text>
</comment>
<dbReference type="PROSITE" id="PS51792">
    <property type="entry name" value="YIPPEE"/>
    <property type="match status" value="1"/>
</dbReference>
<keyword evidence="3" id="KW-0862">Zinc</keyword>
<evidence type="ECO:0000256" key="2">
    <source>
        <dbReference type="ARBA" id="ARBA00022723"/>
    </source>
</evidence>
<dbReference type="Pfam" id="PF03226">
    <property type="entry name" value="Yippee-Mis18"/>
    <property type="match status" value="1"/>
</dbReference>
<protein>
    <recommendedName>
        <fullName evidence="4">Protein yippee-like</fullName>
    </recommendedName>
</protein>
<dbReference type="EMBL" id="UYYG01001153">
    <property type="protein sequence ID" value="VDN55873.1"/>
    <property type="molecule type" value="Genomic_DNA"/>
</dbReference>
<evidence type="ECO:0000256" key="4">
    <source>
        <dbReference type="RuleBase" id="RU110713"/>
    </source>
</evidence>
<sequence>MSRKFYDNLGGKRVYSCERCRLYLTNREEVMSTDFRGATGRAFLFRRVVNVRESAMEPREMMTGRHHVRDIFCLRCDAKLGWMYEYAVEADQRYKEDFFSKKFSVFFQKLLFFF</sequence>
<organism evidence="7 9">
    <name type="scientific">Dracunculus medinensis</name>
    <name type="common">Guinea worm</name>
    <dbReference type="NCBI Taxonomy" id="318479"/>
    <lineage>
        <taxon>Eukaryota</taxon>
        <taxon>Metazoa</taxon>
        <taxon>Ecdysozoa</taxon>
        <taxon>Nematoda</taxon>
        <taxon>Chromadorea</taxon>
        <taxon>Rhabditida</taxon>
        <taxon>Spirurina</taxon>
        <taxon>Dracunculoidea</taxon>
        <taxon>Dracunculidae</taxon>
        <taxon>Dracunculus</taxon>
    </lineage>
</organism>
<feature type="domain" description="Yippee" evidence="5">
    <location>
        <begin position="13"/>
        <end position="110"/>
    </location>
</feature>
<dbReference type="AlphaFoldDB" id="A0A0N4U405"/>
<evidence type="ECO:0000313" key="9">
    <source>
        <dbReference type="WBParaSite" id="DME_0000148601-mRNA-1"/>
    </source>
</evidence>
<keyword evidence="2" id="KW-0479">Metal-binding</keyword>
<evidence type="ECO:0000259" key="5">
    <source>
        <dbReference type="PROSITE" id="PS51792"/>
    </source>
</evidence>
<proteinExistence type="inferred from homology"/>
<evidence type="ECO:0000256" key="3">
    <source>
        <dbReference type="ARBA" id="ARBA00022833"/>
    </source>
</evidence>
<dbReference type="InterPro" id="IPR034751">
    <property type="entry name" value="Yippee"/>
</dbReference>
<accession>A0A0N4U405</accession>
<evidence type="ECO:0000313" key="8">
    <source>
        <dbReference type="Proteomes" id="UP000274756"/>
    </source>
</evidence>
<dbReference type="Proteomes" id="UP000274756">
    <property type="component" value="Unassembled WGS sequence"/>
</dbReference>
<gene>
    <name evidence="6" type="ORF">DME_LOCUS5846</name>
</gene>
<evidence type="ECO:0000313" key="6">
    <source>
        <dbReference type="EMBL" id="VDN55873.1"/>
    </source>
</evidence>
<dbReference type="STRING" id="318479.A0A0N4U405"/>
<name>A0A0N4U405_DRAME</name>
<dbReference type="InterPro" id="IPR004910">
    <property type="entry name" value="Yippee/Mis18/Cereblon"/>
</dbReference>
<dbReference type="InterPro" id="IPR039058">
    <property type="entry name" value="Yippee_fam"/>
</dbReference>
<dbReference type="OrthoDB" id="6407410at2759"/>
<dbReference type="GO" id="GO:0046872">
    <property type="term" value="F:metal ion binding"/>
    <property type="evidence" value="ECO:0007669"/>
    <property type="project" value="UniProtKB-KW"/>
</dbReference>
<dbReference type="Proteomes" id="UP000038040">
    <property type="component" value="Unplaced"/>
</dbReference>
<evidence type="ECO:0000256" key="1">
    <source>
        <dbReference type="ARBA" id="ARBA00005613"/>
    </source>
</evidence>
<evidence type="ECO:0000313" key="7">
    <source>
        <dbReference type="Proteomes" id="UP000038040"/>
    </source>
</evidence>
<reference evidence="6 8" key="2">
    <citation type="submission" date="2018-11" db="EMBL/GenBank/DDBJ databases">
        <authorList>
            <consortium name="Pathogen Informatics"/>
        </authorList>
    </citation>
    <scope>NUCLEOTIDE SEQUENCE [LARGE SCALE GENOMIC DNA]</scope>
</reference>
<keyword evidence="8" id="KW-1185">Reference proteome</keyword>
<dbReference type="PANTHER" id="PTHR13848">
    <property type="entry name" value="PROTEIN YIPPEE-LIKE CG15309-RELATED"/>
    <property type="match status" value="1"/>
</dbReference>